<dbReference type="GO" id="GO:0003824">
    <property type="term" value="F:catalytic activity"/>
    <property type="evidence" value="ECO:0007669"/>
    <property type="project" value="InterPro"/>
</dbReference>
<gene>
    <name evidence="3" type="ORF">Cgig2_021182</name>
</gene>
<feature type="region of interest" description="Disordered" evidence="1">
    <location>
        <begin position="61"/>
        <end position="104"/>
    </location>
</feature>
<dbReference type="PANTHER" id="PTHR35218:SF9">
    <property type="entry name" value="ENDONUCLEASE_EXONUCLEASE_PHOSPHATASE DOMAIN-CONTAINING PROTEIN"/>
    <property type="match status" value="1"/>
</dbReference>
<dbReference type="PANTHER" id="PTHR35218">
    <property type="entry name" value="RNASE H DOMAIN-CONTAINING PROTEIN"/>
    <property type="match status" value="1"/>
</dbReference>
<dbReference type="OrthoDB" id="1296323at2759"/>
<evidence type="ECO:0000256" key="1">
    <source>
        <dbReference type="SAM" id="MobiDB-lite"/>
    </source>
</evidence>
<keyword evidence="4" id="KW-1185">Reference proteome</keyword>
<dbReference type="EMBL" id="JAKOGI010000013">
    <property type="protein sequence ID" value="KAJ8450710.1"/>
    <property type="molecule type" value="Genomic_DNA"/>
</dbReference>
<feature type="domain" description="Endonuclease/exonuclease/phosphatase" evidence="2">
    <location>
        <begin position="170"/>
        <end position="362"/>
    </location>
</feature>
<dbReference type="Gene3D" id="3.60.10.10">
    <property type="entry name" value="Endonuclease/exonuclease/phosphatase"/>
    <property type="match status" value="1"/>
</dbReference>
<name>A0A9Q1KVL0_9CARY</name>
<dbReference type="Pfam" id="PF03372">
    <property type="entry name" value="Exo_endo_phos"/>
    <property type="match status" value="1"/>
</dbReference>
<protein>
    <recommendedName>
        <fullName evidence="2">Endonuclease/exonuclease/phosphatase domain-containing protein</fullName>
    </recommendedName>
</protein>
<reference evidence="3" key="1">
    <citation type="submission" date="2022-04" db="EMBL/GenBank/DDBJ databases">
        <title>Carnegiea gigantea Genome sequencing and assembly v2.</title>
        <authorList>
            <person name="Copetti D."/>
            <person name="Sanderson M.J."/>
            <person name="Burquez A."/>
            <person name="Wojciechowski M.F."/>
        </authorList>
    </citation>
    <scope>NUCLEOTIDE SEQUENCE</scope>
    <source>
        <strain evidence="3">SGP5-SGP5p</strain>
        <tissue evidence="3">Aerial part</tissue>
    </source>
</reference>
<sequence length="398" mass="45028">MQPNHEPLLHHPRASPSVWGRIENGPICGTGQNNSNLFRSSILSNVQQANFRRGPARLSSNQIFTHHGDPNGDTPLVGIPPDKGMNPGKGDREGRQTTSADGLHHQRVEDSCKNVAPRIPQWAESWAHPNSTYDCAKSMGGHVTLNFMTVYSDIDHQDMKILGAGIRDFMSTLKEHIKMQRPQIVVLLETHISGSRADNVCKRISFSSQYRVDVRGFQGGMWVLWLDNQVQLNLIEAHIQFITIEVVVSGTRSWLFTAIYASPHSYGREELWKKLEGRASTTNRPWLLAGDFNETKTLDERDHRGADMARRCSKSNNWIENNALLDIGFTGPKFTWVRGRNPSTRKSARLDRVLCNVAWRHKFQDGGVRHLVRHQSNHAPILISLEGFTPRVEEVKPF</sequence>
<dbReference type="InterPro" id="IPR005135">
    <property type="entry name" value="Endo/exonuclease/phosphatase"/>
</dbReference>
<evidence type="ECO:0000313" key="4">
    <source>
        <dbReference type="Proteomes" id="UP001153076"/>
    </source>
</evidence>
<proteinExistence type="predicted"/>
<accession>A0A9Q1KVL0</accession>
<evidence type="ECO:0000313" key="3">
    <source>
        <dbReference type="EMBL" id="KAJ8450710.1"/>
    </source>
</evidence>
<dbReference type="AlphaFoldDB" id="A0A9Q1KVL0"/>
<organism evidence="3 4">
    <name type="scientific">Carnegiea gigantea</name>
    <dbReference type="NCBI Taxonomy" id="171969"/>
    <lineage>
        <taxon>Eukaryota</taxon>
        <taxon>Viridiplantae</taxon>
        <taxon>Streptophyta</taxon>
        <taxon>Embryophyta</taxon>
        <taxon>Tracheophyta</taxon>
        <taxon>Spermatophyta</taxon>
        <taxon>Magnoliopsida</taxon>
        <taxon>eudicotyledons</taxon>
        <taxon>Gunneridae</taxon>
        <taxon>Pentapetalae</taxon>
        <taxon>Caryophyllales</taxon>
        <taxon>Cactineae</taxon>
        <taxon>Cactaceae</taxon>
        <taxon>Cactoideae</taxon>
        <taxon>Echinocereeae</taxon>
        <taxon>Carnegiea</taxon>
    </lineage>
</organism>
<dbReference type="SUPFAM" id="SSF56219">
    <property type="entry name" value="DNase I-like"/>
    <property type="match status" value="1"/>
</dbReference>
<dbReference type="Proteomes" id="UP001153076">
    <property type="component" value="Unassembled WGS sequence"/>
</dbReference>
<comment type="caution">
    <text evidence="3">The sequence shown here is derived from an EMBL/GenBank/DDBJ whole genome shotgun (WGS) entry which is preliminary data.</text>
</comment>
<dbReference type="InterPro" id="IPR036691">
    <property type="entry name" value="Endo/exonu/phosph_ase_sf"/>
</dbReference>
<evidence type="ECO:0000259" key="2">
    <source>
        <dbReference type="Pfam" id="PF03372"/>
    </source>
</evidence>